<dbReference type="AlphaFoldDB" id="A0AAD5UKH5"/>
<dbReference type="Pfam" id="PF07687">
    <property type="entry name" value="M20_dimer"/>
    <property type="match status" value="1"/>
</dbReference>
<evidence type="ECO:0000256" key="1">
    <source>
        <dbReference type="ARBA" id="ARBA00006247"/>
    </source>
</evidence>
<feature type="domain" description="Peptidase M20 dimerisation" evidence="6">
    <location>
        <begin position="209"/>
        <end position="363"/>
    </location>
</feature>
<evidence type="ECO:0000256" key="4">
    <source>
        <dbReference type="ARBA" id="ARBA00022801"/>
    </source>
</evidence>
<dbReference type="EMBL" id="JADGKB010000010">
    <property type="protein sequence ID" value="KAJ3260604.1"/>
    <property type="molecule type" value="Genomic_DNA"/>
</dbReference>
<comment type="caution">
    <text evidence="7">The sequence shown here is derived from an EMBL/GenBank/DDBJ whole genome shotgun (WGS) entry which is preliminary data.</text>
</comment>
<dbReference type="PROSITE" id="PS00758">
    <property type="entry name" value="ARGE_DAPE_CPG2_1"/>
    <property type="match status" value="1"/>
</dbReference>
<comment type="similarity">
    <text evidence="1">Belongs to the peptidase M20A family.</text>
</comment>
<proteinExistence type="inferred from homology"/>
<sequence length="482" mass="53893">MLERFSGAIQIPTISYDDMTAQNPQDPISHASLLKLHQYFEKMYPLVHSHLEKHVVNEYSLVFLWKGSNPSLKPVMLMGHMDVVPIDPATEKEWIYPPFAGHIDRENGKVWGRGTNDDKFAVVGILEAVEALLQAGFVPEQTFILAFGHDEEIGGYNGAQQIAKYLLNNLKIGEHGVQAIIDEGMYMMMVGREKIFSSEETYPLGIIGIAEKGYLDVNVTVGMDKGGHASIAPPHTGIGILSEVIVKLESNPFKSDINEKNPILGQLQCMAEHTGALDSQQKFILKNWRLMKSKLFEWFDKNPKLHAAVTTSQAIDVVHGGVKVNALPQFAYEVTNLRIAPHESVKTTLSHIYSLVAPIAKKHKLDFIEDSFARTKGTVGYIQVSHTGMDPSPISPANSPQYDRIASVIRHVFGDHIVVSPGLMLANTDTKHSWDLSKSIYRFKPQFLDGTENIHTVNEHAKIEYIVGCVRFYHELIRAFNE</sequence>
<dbReference type="InterPro" id="IPR001261">
    <property type="entry name" value="ArgE/DapE_CS"/>
</dbReference>
<dbReference type="CDD" id="cd05674">
    <property type="entry name" value="M20_yscS"/>
    <property type="match status" value="1"/>
</dbReference>
<dbReference type="InterPro" id="IPR036264">
    <property type="entry name" value="Bact_exopeptidase_dim_dom"/>
</dbReference>
<dbReference type="InterPro" id="IPR002933">
    <property type="entry name" value="Peptidase_M20"/>
</dbReference>
<dbReference type="InterPro" id="IPR011650">
    <property type="entry name" value="Peptidase_M20_dimer"/>
</dbReference>
<dbReference type="Proteomes" id="UP001210925">
    <property type="component" value="Unassembled WGS sequence"/>
</dbReference>
<keyword evidence="5" id="KW-0862">Zinc</keyword>
<dbReference type="SUPFAM" id="SSF53187">
    <property type="entry name" value="Zn-dependent exopeptidases"/>
    <property type="match status" value="1"/>
</dbReference>
<dbReference type="PANTHER" id="PTHR45962">
    <property type="entry name" value="N-FATTY-ACYL-AMINO ACID SYNTHASE/HYDROLASE PM20D1"/>
    <property type="match status" value="1"/>
</dbReference>
<keyword evidence="4" id="KW-0378">Hydrolase</keyword>
<evidence type="ECO:0000256" key="2">
    <source>
        <dbReference type="ARBA" id="ARBA00022670"/>
    </source>
</evidence>
<evidence type="ECO:0000259" key="6">
    <source>
        <dbReference type="Pfam" id="PF07687"/>
    </source>
</evidence>
<dbReference type="GO" id="GO:0051603">
    <property type="term" value="P:proteolysis involved in protein catabolic process"/>
    <property type="evidence" value="ECO:0007669"/>
    <property type="project" value="TreeGrafter"/>
</dbReference>
<reference evidence="7" key="1">
    <citation type="submission" date="2020-05" db="EMBL/GenBank/DDBJ databases">
        <title>Phylogenomic resolution of chytrid fungi.</title>
        <authorList>
            <person name="Stajich J.E."/>
            <person name="Amses K."/>
            <person name="Simmons R."/>
            <person name="Seto K."/>
            <person name="Myers J."/>
            <person name="Bonds A."/>
            <person name="Quandt C.A."/>
            <person name="Barry K."/>
            <person name="Liu P."/>
            <person name="Grigoriev I."/>
            <person name="Longcore J.E."/>
            <person name="James T.Y."/>
        </authorList>
    </citation>
    <scope>NUCLEOTIDE SEQUENCE</scope>
    <source>
        <strain evidence="7">PLAUS21</strain>
    </source>
</reference>
<dbReference type="PANTHER" id="PTHR45962:SF1">
    <property type="entry name" value="N-FATTY-ACYL-AMINO ACID SYNTHASE_HYDROLASE PM20D1"/>
    <property type="match status" value="1"/>
</dbReference>
<organism evidence="7 8">
    <name type="scientific">Boothiomyces macroporosus</name>
    <dbReference type="NCBI Taxonomy" id="261099"/>
    <lineage>
        <taxon>Eukaryota</taxon>
        <taxon>Fungi</taxon>
        <taxon>Fungi incertae sedis</taxon>
        <taxon>Chytridiomycota</taxon>
        <taxon>Chytridiomycota incertae sedis</taxon>
        <taxon>Chytridiomycetes</taxon>
        <taxon>Rhizophydiales</taxon>
        <taxon>Terramycetaceae</taxon>
        <taxon>Boothiomyces</taxon>
    </lineage>
</organism>
<keyword evidence="2" id="KW-0645">Protease</keyword>
<dbReference type="Pfam" id="PF01546">
    <property type="entry name" value="Peptidase_M20"/>
    <property type="match status" value="1"/>
</dbReference>
<dbReference type="FunFam" id="3.40.630.10:FF:000027">
    <property type="entry name" value="N-fatty-acyl-amino acid synthase/hydrolase PM20D1"/>
    <property type="match status" value="1"/>
</dbReference>
<dbReference type="SUPFAM" id="SSF55031">
    <property type="entry name" value="Bacterial exopeptidase dimerisation domain"/>
    <property type="match status" value="1"/>
</dbReference>
<accession>A0AAD5UKH5</accession>
<gene>
    <name evidence="7" type="ORF">HK103_000214</name>
</gene>
<dbReference type="Gene3D" id="3.40.630.10">
    <property type="entry name" value="Zn peptidases"/>
    <property type="match status" value="2"/>
</dbReference>
<dbReference type="GO" id="GO:0000328">
    <property type="term" value="C:fungal-type vacuole lumen"/>
    <property type="evidence" value="ECO:0007669"/>
    <property type="project" value="TreeGrafter"/>
</dbReference>
<keyword evidence="8" id="KW-1185">Reference proteome</keyword>
<evidence type="ECO:0000313" key="8">
    <source>
        <dbReference type="Proteomes" id="UP001210925"/>
    </source>
</evidence>
<evidence type="ECO:0000256" key="5">
    <source>
        <dbReference type="ARBA" id="ARBA00022833"/>
    </source>
</evidence>
<evidence type="ECO:0000313" key="7">
    <source>
        <dbReference type="EMBL" id="KAJ3260604.1"/>
    </source>
</evidence>
<dbReference type="GO" id="GO:0004180">
    <property type="term" value="F:carboxypeptidase activity"/>
    <property type="evidence" value="ECO:0007669"/>
    <property type="project" value="TreeGrafter"/>
</dbReference>
<dbReference type="GO" id="GO:0046872">
    <property type="term" value="F:metal ion binding"/>
    <property type="evidence" value="ECO:0007669"/>
    <property type="project" value="UniProtKB-KW"/>
</dbReference>
<evidence type="ECO:0000256" key="3">
    <source>
        <dbReference type="ARBA" id="ARBA00022723"/>
    </source>
</evidence>
<dbReference type="InterPro" id="IPR047177">
    <property type="entry name" value="Pept_M20A"/>
</dbReference>
<name>A0AAD5UKH5_9FUNG</name>
<protein>
    <recommendedName>
        <fullName evidence="6">Peptidase M20 dimerisation domain-containing protein</fullName>
    </recommendedName>
</protein>
<keyword evidence="3" id="KW-0479">Metal-binding</keyword>